<dbReference type="Proteomes" id="UP001362999">
    <property type="component" value="Unassembled WGS sequence"/>
</dbReference>
<evidence type="ECO:0000256" key="2">
    <source>
        <dbReference type="SAM" id="Phobius"/>
    </source>
</evidence>
<keyword evidence="2" id="KW-0812">Transmembrane</keyword>
<keyword evidence="2" id="KW-0472">Membrane</keyword>
<feature type="compositionally biased region" description="Pro residues" evidence="1">
    <location>
        <begin position="153"/>
        <end position="167"/>
    </location>
</feature>
<feature type="region of interest" description="Disordered" evidence="1">
    <location>
        <begin position="143"/>
        <end position="248"/>
    </location>
</feature>
<reference evidence="3 4" key="1">
    <citation type="journal article" date="2024" name="J Genomics">
        <title>Draft genome sequencing and assembly of Favolaschia claudopus CIRM-BRFM 2984 isolated from oak limbs.</title>
        <authorList>
            <person name="Navarro D."/>
            <person name="Drula E."/>
            <person name="Chaduli D."/>
            <person name="Cazenave R."/>
            <person name="Ahrendt S."/>
            <person name="Wang J."/>
            <person name="Lipzen A."/>
            <person name="Daum C."/>
            <person name="Barry K."/>
            <person name="Grigoriev I.V."/>
            <person name="Favel A."/>
            <person name="Rosso M.N."/>
            <person name="Martin F."/>
        </authorList>
    </citation>
    <scope>NUCLEOTIDE SEQUENCE [LARGE SCALE GENOMIC DNA]</scope>
    <source>
        <strain evidence="3 4">CIRM-BRFM 2984</strain>
    </source>
</reference>
<evidence type="ECO:0000313" key="4">
    <source>
        <dbReference type="Proteomes" id="UP001362999"/>
    </source>
</evidence>
<protein>
    <submittedName>
        <fullName evidence="3">Uncharacterized protein</fullName>
    </submittedName>
</protein>
<organism evidence="3 4">
    <name type="scientific">Favolaschia claudopus</name>
    <dbReference type="NCBI Taxonomy" id="2862362"/>
    <lineage>
        <taxon>Eukaryota</taxon>
        <taxon>Fungi</taxon>
        <taxon>Dikarya</taxon>
        <taxon>Basidiomycota</taxon>
        <taxon>Agaricomycotina</taxon>
        <taxon>Agaricomycetes</taxon>
        <taxon>Agaricomycetidae</taxon>
        <taxon>Agaricales</taxon>
        <taxon>Marasmiineae</taxon>
        <taxon>Mycenaceae</taxon>
        <taxon>Favolaschia</taxon>
    </lineage>
</organism>
<feature type="compositionally biased region" description="Low complexity" evidence="1">
    <location>
        <begin position="209"/>
        <end position="219"/>
    </location>
</feature>
<evidence type="ECO:0000313" key="3">
    <source>
        <dbReference type="EMBL" id="KAK6991549.1"/>
    </source>
</evidence>
<gene>
    <name evidence="3" type="ORF">R3P38DRAFT_3227764</name>
</gene>
<feature type="compositionally biased region" description="Polar residues" evidence="1">
    <location>
        <begin position="220"/>
        <end position="230"/>
    </location>
</feature>
<feature type="transmembrane region" description="Helical" evidence="2">
    <location>
        <begin position="465"/>
        <end position="489"/>
    </location>
</feature>
<keyword evidence="4" id="KW-1185">Reference proteome</keyword>
<feature type="compositionally biased region" description="Low complexity" evidence="1">
    <location>
        <begin position="176"/>
        <end position="185"/>
    </location>
</feature>
<dbReference type="EMBL" id="JAWWNJ010000117">
    <property type="protein sequence ID" value="KAK6991549.1"/>
    <property type="molecule type" value="Genomic_DNA"/>
</dbReference>
<feature type="compositionally biased region" description="Basic and acidic residues" evidence="1">
    <location>
        <begin position="325"/>
        <end position="338"/>
    </location>
</feature>
<comment type="caution">
    <text evidence="3">The sequence shown here is derived from an EMBL/GenBank/DDBJ whole genome shotgun (WGS) entry which is preliminary data.</text>
</comment>
<feature type="compositionally biased region" description="Polar residues" evidence="1">
    <location>
        <begin position="269"/>
        <end position="281"/>
    </location>
</feature>
<sequence length="600" mass="65736">MPIISRVGSPKNEGWVIPPIANSLSIAPPDNWDTVPGATGVLDGTQNQGLDVEHSGQKEAGIEDRAARFHRAHGKRTKRYCVDNSAVQMDAYPLGFIDCPGIHLRNIVCTNRIPPVLICSGKNEPFHRHLCFQSLWAAAQRRKAQAPAYGAPPDFPPDNPPHAPPGPSFALDPALSFSSGPSGSPTSPPSHSPVFPTSQSHPPPPPSLQPRFPSSSPLSTQPRLAASQSKGPCRNGCSHKAGSADCSHKTCKTCCQGQGKGCKYPGHRLQSSTVPSASSDDPTALSRPPPMFSYEEQPPAESAPPPKVYKTPMSAESAKQYNANHDAHAQRKAAEQRRREQEKQFEHQIRVYFWTKDGDEPQCAREQGILLQKLSLVDTDDIDIYNFDSGCFCREEVNHVLEVPRSKVLLIRHVGVRECPQLDIFINKHRPAPSTAGARRSQGEPALASSARRNTLDIIPVYHPVFFIVVSITIVSIAIVASSFHTLIVPRHLPPGSRSPAASPSSIIDRPGFFLGKRARSQPARPRHLAGGEQHPHFKTVFQMSHFPKGAWYQQVRAWKESDQSERDAAAQLPRTGAGLWTTWRAKSTGWAAVSEKKRR</sequence>
<dbReference type="AlphaFoldDB" id="A0AAV9ZRE2"/>
<keyword evidence="2" id="KW-1133">Transmembrane helix</keyword>
<name>A0AAV9ZRE2_9AGAR</name>
<evidence type="ECO:0000256" key="1">
    <source>
        <dbReference type="SAM" id="MobiDB-lite"/>
    </source>
</evidence>
<accession>A0AAV9ZRE2</accession>
<feature type="region of interest" description="Disordered" evidence="1">
    <location>
        <begin position="265"/>
        <end position="338"/>
    </location>
</feature>
<proteinExistence type="predicted"/>